<dbReference type="EMBL" id="BONY01000022">
    <property type="protein sequence ID" value="GIH05911.1"/>
    <property type="molecule type" value="Genomic_DNA"/>
</dbReference>
<evidence type="ECO:0000256" key="1">
    <source>
        <dbReference type="ARBA" id="ARBA00022512"/>
    </source>
</evidence>
<keyword evidence="1" id="KW-0964">Secreted</keyword>
<sequence>MRKTIPTLGIVSAGLLLAGSPAHAVETDMSSNLNIGVANGIQANLPIQAPVNLCGNAIGLLGSASAYCVGGADANFASGQLPYPMYFPPQQGYRHPSQPMHPSQPRPFHFGGGGGGGDTDMQTALNVGALNGIQIDAPIQAPINVCGNAIGILGSATASCVNSGANANLFSPQRGQQQQLWPNGQPGVNPSRATAPVAATPTAAKTTTVKTTVKTTTAKPMAKPAAGKPTAVKASPSKIKNAVAKPGKQGRKTEGGLLANLLSPVTGLLTGGERGAGWQGDRCGDVDMSSFGNAGIANGIQAHAPIQVPVNLAGNAIGLLGSASAYSVGGANANYCS</sequence>
<name>A0A8J3Q8M7_9ACTN</name>
<evidence type="ECO:0000313" key="8">
    <source>
        <dbReference type="Proteomes" id="UP000612899"/>
    </source>
</evidence>
<keyword evidence="2" id="KW-0130">Cell adhesion</keyword>
<feature type="compositionally biased region" description="Low complexity" evidence="4">
    <location>
        <begin position="212"/>
        <end position="231"/>
    </location>
</feature>
<feature type="domain" description="Chaplin" evidence="6">
    <location>
        <begin position="126"/>
        <end position="166"/>
    </location>
</feature>
<evidence type="ECO:0000256" key="5">
    <source>
        <dbReference type="SAM" id="SignalP"/>
    </source>
</evidence>
<evidence type="ECO:0000259" key="6">
    <source>
        <dbReference type="PROSITE" id="PS51884"/>
    </source>
</evidence>
<keyword evidence="1" id="KW-0134">Cell wall</keyword>
<evidence type="ECO:0000256" key="3">
    <source>
        <dbReference type="ARBA" id="ARBA00023087"/>
    </source>
</evidence>
<keyword evidence="8" id="KW-1185">Reference proteome</keyword>
<gene>
    <name evidence="7" type="ORF">Rhe02_39780</name>
</gene>
<accession>A0A8J3Q8M7</accession>
<dbReference type="GO" id="GO:0007155">
    <property type="term" value="P:cell adhesion"/>
    <property type="evidence" value="ECO:0007669"/>
    <property type="project" value="UniProtKB-KW"/>
</dbReference>
<feature type="domain" description="Chaplin" evidence="6">
    <location>
        <begin position="34"/>
        <end position="74"/>
    </location>
</feature>
<dbReference type="AlphaFoldDB" id="A0A8J3Q8M7"/>
<dbReference type="PROSITE" id="PS51884">
    <property type="entry name" value="CHAPLIN"/>
    <property type="match status" value="2"/>
</dbReference>
<organism evidence="7 8">
    <name type="scientific">Rhizocola hellebori</name>
    <dbReference type="NCBI Taxonomy" id="1392758"/>
    <lineage>
        <taxon>Bacteria</taxon>
        <taxon>Bacillati</taxon>
        <taxon>Actinomycetota</taxon>
        <taxon>Actinomycetes</taxon>
        <taxon>Micromonosporales</taxon>
        <taxon>Micromonosporaceae</taxon>
        <taxon>Rhizocola</taxon>
    </lineage>
</organism>
<feature type="signal peptide" evidence="5">
    <location>
        <begin position="1"/>
        <end position="24"/>
    </location>
</feature>
<feature type="region of interest" description="Disordered" evidence="4">
    <location>
        <begin position="212"/>
        <end position="236"/>
    </location>
</feature>
<protein>
    <recommendedName>
        <fullName evidence="6">Chaplin domain-containing protein</fullName>
    </recommendedName>
</protein>
<proteinExistence type="predicted"/>
<keyword evidence="5" id="KW-0732">Signal</keyword>
<evidence type="ECO:0000313" key="7">
    <source>
        <dbReference type="EMBL" id="GIH05911.1"/>
    </source>
</evidence>
<dbReference type="RefSeq" id="WP_203909731.1">
    <property type="nucleotide sequence ID" value="NZ_BONY01000022.1"/>
</dbReference>
<evidence type="ECO:0000256" key="2">
    <source>
        <dbReference type="ARBA" id="ARBA00022889"/>
    </source>
</evidence>
<keyword evidence="3" id="KW-0034">Amyloid</keyword>
<reference evidence="7" key="1">
    <citation type="submission" date="2021-01" db="EMBL/GenBank/DDBJ databases">
        <title>Whole genome shotgun sequence of Rhizocola hellebori NBRC 109834.</title>
        <authorList>
            <person name="Komaki H."/>
            <person name="Tamura T."/>
        </authorList>
    </citation>
    <scope>NUCLEOTIDE SEQUENCE</scope>
    <source>
        <strain evidence="7">NBRC 109834</strain>
    </source>
</reference>
<dbReference type="Proteomes" id="UP000612899">
    <property type="component" value="Unassembled WGS sequence"/>
</dbReference>
<dbReference type="InterPro" id="IPR005528">
    <property type="entry name" value="ChpA-H"/>
</dbReference>
<feature type="chain" id="PRO_5035221850" description="Chaplin domain-containing protein" evidence="5">
    <location>
        <begin position="25"/>
        <end position="337"/>
    </location>
</feature>
<dbReference type="Pfam" id="PF03777">
    <property type="entry name" value="ChpA-C"/>
    <property type="match status" value="1"/>
</dbReference>
<comment type="caution">
    <text evidence="7">The sequence shown here is derived from an EMBL/GenBank/DDBJ whole genome shotgun (WGS) entry which is preliminary data.</text>
</comment>
<evidence type="ECO:0000256" key="4">
    <source>
        <dbReference type="SAM" id="MobiDB-lite"/>
    </source>
</evidence>